<dbReference type="GeneID" id="14883051"/>
<name>A0A0A1TZK7_ENTIV</name>
<keyword evidence="3" id="KW-1185">Reference proteome</keyword>
<gene>
    <name evidence="2" type="ORF">EIN_212590</name>
</gene>
<evidence type="ECO:0000256" key="1">
    <source>
        <dbReference type="SAM" id="Phobius"/>
    </source>
</evidence>
<protein>
    <submittedName>
        <fullName evidence="2">Uncharacterized protein</fullName>
    </submittedName>
</protein>
<keyword evidence="1" id="KW-0472">Membrane</keyword>
<evidence type="ECO:0000313" key="2">
    <source>
        <dbReference type="EMBL" id="ELP84069.1"/>
    </source>
</evidence>
<organism evidence="2 3">
    <name type="scientific">Entamoeba invadens IP1</name>
    <dbReference type="NCBI Taxonomy" id="370355"/>
    <lineage>
        <taxon>Eukaryota</taxon>
        <taxon>Amoebozoa</taxon>
        <taxon>Evosea</taxon>
        <taxon>Archamoebae</taxon>
        <taxon>Mastigamoebida</taxon>
        <taxon>Entamoebidae</taxon>
        <taxon>Entamoeba</taxon>
    </lineage>
</organism>
<keyword evidence="1" id="KW-1133">Transmembrane helix</keyword>
<dbReference type="OMA" id="SEIYETH"/>
<dbReference type="Proteomes" id="UP000014680">
    <property type="component" value="Unassembled WGS sequence"/>
</dbReference>
<dbReference type="RefSeq" id="XP_004183415.1">
    <property type="nucleotide sequence ID" value="XM_004183367.1"/>
</dbReference>
<dbReference type="EMBL" id="KB207169">
    <property type="protein sequence ID" value="ELP84069.1"/>
    <property type="molecule type" value="Genomic_DNA"/>
</dbReference>
<reference evidence="2 3" key="1">
    <citation type="submission" date="2012-10" db="EMBL/GenBank/DDBJ databases">
        <authorList>
            <person name="Zafar N."/>
            <person name="Inman J."/>
            <person name="Hall N."/>
            <person name="Lorenzi H."/>
            <person name="Caler E."/>
        </authorList>
    </citation>
    <scope>NUCLEOTIDE SEQUENCE [LARGE SCALE GENOMIC DNA]</scope>
    <source>
        <strain evidence="2 3">IP1</strain>
    </source>
</reference>
<evidence type="ECO:0000313" key="3">
    <source>
        <dbReference type="Proteomes" id="UP000014680"/>
    </source>
</evidence>
<sequence length="1746" mass="206096">MRCSQNENFGYLDFLGMAIDMNETKDKIFESFSSSDSNKKFKYFLNVRIYLENFKNFFENIKETFTDFNLCYYCELQSTELIKLALKMDEGDKTKQKEFATILECLNSSLFLTFAILFQQVPSLFDTVVGFSLCYVNFLSSRFNTDKNAGEIFILDYYGTTFQINFISNLLDLSCDDKQFSVLFDKSHEITRAKELTSSLTNLDEIVKILTDVKEVVFEKCVIFTKPKDNWMTQKLFKLSSFIKTAKVLTTFSKKVIIKNYDEKEVKEWYNYTINIFKLFLHFFTNTSFYLPEYRNYFNMSVLITRLQNEWNLHKRDLRDLNDIIYQITFVVFNNVEFSDLFFEIIVFMRYGQKTSEHYKEMFSLIEDYYTLLLNVFNSKEDTTTILLKLIHSVVVSNNFGNDNDKMETILMIMAKTHSKTYFFISLLDKLKETSYKISTRIFHDKNVDETMFITVKTLSLFSESLSCVDPFVFIISTFISNTYKSLNWYYMLIDPINKIQNILESYLMYDKSYLPRVLLRLVKTVVLCILLKIQNKNQFVFKFKMYIFYSLNEIKKLINFTGEAFKEITLFRKLLSVFEGEILKVFEKYDPFMWKGKVMNHFINFIHDFAVVTSWADLMNYGMNNFCYDIIILFHSKDENALKFETVVSLLYKAAYYNAMLKLLVKCSKCEAKLSKSPKQMFEQYLDKFNNVNSLESLTSMTEAFVNNFNFEKTIIFSQEDLTCETEHHKLFENISKCVFQSSNENNSEIIKEVKLFFFHSTEPKYYQRRTLLSSAIEVQRFHERAEDLFLNMTTSQRIRTSGQHEFVTSINSKLSACYFDIISIMQQYTHGEYCVSLFSPSAIKLALKVRSLVSKIISLFITTRFVSITKYKDMEGIIKFVKFYNNLKEMGSHLKNIIFSMKSAVYTYLSRQTDELSFLLEKLVRIVRDFHSKNLIHVKFHTSVGINYFLFNHACKDSIAFYANLCKLSSTFHALCVSNNSNVKAVIQMKEKGIEFLEKLGFDPILVERVGELSIEDYKKLDQLIGERVDFLVFEIKPSFYFMIRFHMKTIDSVNRLFVVFKHNKIDNQLCSVNVKKLQKYLTYLVELSDALLFSLQVEDRNEALSKMINEKFTKRFEQLNVWISHHDNSDNVKEFISIMGTFEMDVLTLFKIISFVYFLHPWLIDELTDFLVSIANGIGIDQQRYTNVEFLLRSFQPGSVYKNKVMSKCFKSIRTFFQEEEHSLKQIPYIHTLIEEIEQVMVTRKEIVETIHSLNLTLLFKNVSLMKEQIELCCYLSALLTFFVDYEYTNPAFRSGCGLCFNVGLFEETLIECEKKLKNGKSCVNALDRVRHLYVMEFSNISMKLSLQQLCFISQCVENFDVLNFIYLENYVKTFTRLVEYILKFDKYTSILNIHEVEIVENMLINVSSKFSLTQIQNDTSYLETLHNALKETFIVLDTAHARKKDNTIFDIQKIFKNKFYLYTSFEDTLCYKMIHSYEIEKETLDIFNTIASEIYETHKPTEISLQKETLVDINSIVKFKLFSHQLYLFYEYKAVPETTFIYLNKAIFVFIEQLNSVIATGNYDNIHKRLKETNKALRLLIIGNKIQFIFYMRQTATLFVLEEVSDAFKEIWEVIKYRKCNYLEDLFSFGRRFDYIQLLSILSIYGIITLYKFCYCSLKKMTIAKNNLKWIPFVSVMQFLSHFQSITQIEVDILTKENFMYRLRISTQITLPNFFVGDGMSSRVLKPVCWKDLNVFTDPTAI</sequence>
<proteinExistence type="predicted"/>
<dbReference type="VEuPathDB" id="AmoebaDB:EIN_212590"/>
<feature type="transmembrane region" description="Helical" evidence="1">
    <location>
        <begin position="1639"/>
        <end position="1659"/>
    </location>
</feature>
<keyword evidence="1" id="KW-0812">Transmembrane</keyword>
<dbReference type="KEGG" id="eiv:EIN_212590"/>
<accession>A0A0A1TZK7</accession>